<evidence type="ECO:0000256" key="9">
    <source>
        <dbReference type="SAM" id="Coils"/>
    </source>
</evidence>
<dbReference type="PANTHER" id="PTHR21428:SF11">
    <property type="entry name" value="MEDIATOR OF RNA POLYMERASE II TRANSCRIPTION SUBUNIT 7"/>
    <property type="match status" value="1"/>
</dbReference>
<sequence length="240" mass="27568">MSNDEDLISSLYPPPPPFVKFFTPENLTKLQAWKDQQEQEKQPEPQESLASQGEENDSALPPGELQFLIPPSKPSGSQYRGYGNIWSFEDAFPSLKDTQWPQLYDSLNLDSRGKIAELHKIMDSLLLNFLELVGVLSVDPLQFENKVKDMSALLINFNHLLNTYRPHQSRESLIMMLKNKINDKNLEIQEIDRVCEDVKRKIRALVQDAQELVSIDPGVEEEDEQDDNVEINKNDIKENT</sequence>
<evidence type="ECO:0000256" key="2">
    <source>
        <dbReference type="ARBA" id="ARBA00009994"/>
    </source>
</evidence>
<dbReference type="eggNOG" id="KOG0570">
    <property type="taxonomic scope" value="Eukaryota"/>
</dbReference>
<dbReference type="GO" id="GO:0032968">
    <property type="term" value="P:positive regulation of transcription elongation by RNA polymerase II"/>
    <property type="evidence" value="ECO:0007669"/>
    <property type="project" value="EnsemblFungi"/>
</dbReference>
<dbReference type="FunCoup" id="A5DXH3">
    <property type="interactions" value="713"/>
</dbReference>
<protein>
    <recommendedName>
        <fullName evidence="3 8">Mediator of RNA polymerase II transcription subunit 7</fullName>
    </recommendedName>
</protein>
<gene>
    <name evidence="11" type="ORF">LELG_02060</name>
</gene>
<dbReference type="OMA" id="IHDSYSM"/>
<feature type="compositionally biased region" description="Basic and acidic residues" evidence="10">
    <location>
        <begin position="35"/>
        <end position="44"/>
    </location>
</feature>
<comment type="subcellular location">
    <subcellularLocation>
        <location evidence="1 8">Nucleus</location>
    </subcellularLocation>
</comment>
<dbReference type="KEGG" id="lel:PVL30_002034"/>
<dbReference type="EMBL" id="CH981525">
    <property type="protein sequence ID" value="EDK43881.1"/>
    <property type="molecule type" value="Genomic_DNA"/>
</dbReference>
<feature type="compositionally biased region" description="Basic and acidic residues" evidence="10">
    <location>
        <begin position="230"/>
        <end position="240"/>
    </location>
</feature>
<dbReference type="GO" id="GO:0016592">
    <property type="term" value="C:mediator complex"/>
    <property type="evidence" value="ECO:0007669"/>
    <property type="project" value="InterPro"/>
</dbReference>
<comment type="function">
    <text evidence="8">Component of the Mediator complex, a coactivator involved in the regulated transcription of nearly all RNA polymerase II-dependent genes. Mediator functions as a bridge to convey information from gene-specific regulatory proteins to the basal RNA polymerase II transcription machinery.</text>
</comment>
<feature type="region of interest" description="Disordered" evidence="10">
    <location>
        <begin position="30"/>
        <end position="67"/>
    </location>
</feature>
<dbReference type="Gene3D" id="6.10.140.1520">
    <property type="match status" value="1"/>
</dbReference>
<accession>A5DXH3</accession>
<dbReference type="GO" id="GO:0051123">
    <property type="term" value="P:RNA polymerase II preinitiation complex assembly"/>
    <property type="evidence" value="ECO:0007669"/>
    <property type="project" value="EnsemblFungi"/>
</dbReference>
<dbReference type="OrthoDB" id="10253553at2759"/>
<dbReference type="GO" id="GO:0070847">
    <property type="term" value="C:core mediator complex"/>
    <property type="evidence" value="ECO:0007669"/>
    <property type="project" value="EnsemblFungi"/>
</dbReference>
<evidence type="ECO:0000256" key="10">
    <source>
        <dbReference type="SAM" id="MobiDB-lite"/>
    </source>
</evidence>
<evidence type="ECO:0000313" key="11">
    <source>
        <dbReference type="EMBL" id="EDK43881.1"/>
    </source>
</evidence>
<keyword evidence="12" id="KW-1185">Reference proteome</keyword>
<dbReference type="GO" id="GO:0000122">
    <property type="term" value="P:negative regulation of transcription by RNA polymerase II"/>
    <property type="evidence" value="ECO:0007669"/>
    <property type="project" value="EnsemblFungi"/>
</dbReference>
<dbReference type="GeneID" id="5233980"/>
<evidence type="ECO:0000313" key="12">
    <source>
        <dbReference type="Proteomes" id="UP000001996"/>
    </source>
</evidence>
<keyword evidence="5 8" id="KW-0010">Activator</keyword>
<dbReference type="PANTHER" id="PTHR21428">
    <property type="entry name" value="MEDIATOR OF RNA POLYMERASE II TRANSCRIPTION SUBUNIT 7"/>
    <property type="match status" value="1"/>
</dbReference>
<feature type="region of interest" description="Disordered" evidence="10">
    <location>
        <begin position="216"/>
        <end position="240"/>
    </location>
</feature>
<dbReference type="Gene3D" id="6.10.140.200">
    <property type="match status" value="1"/>
</dbReference>
<keyword evidence="4 8" id="KW-0805">Transcription regulation</keyword>
<evidence type="ECO:0000256" key="6">
    <source>
        <dbReference type="ARBA" id="ARBA00023163"/>
    </source>
</evidence>
<keyword evidence="9" id="KW-0175">Coiled coil</keyword>
<proteinExistence type="inferred from homology"/>
<dbReference type="SUPFAM" id="SSF140718">
    <property type="entry name" value="Mediator hinge subcomplex-like"/>
    <property type="match status" value="1"/>
</dbReference>
<dbReference type="Pfam" id="PF05983">
    <property type="entry name" value="Med7"/>
    <property type="match status" value="1"/>
</dbReference>
<dbReference type="HOGENOM" id="CLU_065214_0_1_1"/>
<keyword evidence="7 8" id="KW-0539">Nucleus</keyword>
<evidence type="ECO:0000256" key="8">
    <source>
        <dbReference type="RuleBase" id="RU364060"/>
    </source>
</evidence>
<evidence type="ECO:0000256" key="4">
    <source>
        <dbReference type="ARBA" id="ARBA00023015"/>
    </source>
</evidence>
<comment type="similarity">
    <text evidence="2 8">Belongs to the Mediator complex subunit 7 family.</text>
</comment>
<feature type="compositionally biased region" description="Acidic residues" evidence="10">
    <location>
        <begin position="218"/>
        <end position="229"/>
    </location>
</feature>
<reference evidence="11 12" key="1">
    <citation type="journal article" date="2009" name="Nature">
        <title>Evolution of pathogenicity and sexual reproduction in eight Candida genomes.</title>
        <authorList>
            <person name="Butler G."/>
            <person name="Rasmussen M.D."/>
            <person name="Lin M.F."/>
            <person name="Santos M.A."/>
            <person name="Sakthikumar S."/>
            <person name="Munro C.A."/>
            <person name="Rheinbay E."/>
            <person name="Grabherr M."/>
            <person name="Forche A."/>
            <person name="Reedy J.L."/>
            <person name="Agrafioti I."/>
            <person name="Arnaud M.B."/>
            <person name="Bates S."/>
            <person name="Brown A.J."/>
            <person name="Brunke S."/>
            <person name="Costanzo M.C."/>
            <person name="Fitzpatrick D.A."/>
            <person name="de Groot P.W."/>
            <person name="Harris D."/>
            <person name="Hoyer L.L."/>
            <person name="Hube B."/>
            <person name="Klis F.M."/>
            <person name="Kodira C."/>
            <person name="Lennard N."/>
            <person name="Logue M.E."/>
            <person name="Martin R."/>
            <person name="Neiman A.M."/>
            <person name="Nikolaou E."/>
            <person name="Quail M.A."/>
            <person name="Quinn J."/>
            <person name="Santos M.C."/>
            <person name="Schmitzberger F.F."/>
            <person name="Sherlock G."/>
            <person name="Shah P."/>
            <person name="Silverstein K.A."/>
            <person name="Skrzypek M.S."/>
            <person name="Soll D."/>
            <person name="Staggs R."/>
            <person name="Stansfield I."/>
            <person name="Stumpf M.P."/>
            <person name="Sudbery P.E."/>
            <person name="Srikantha T."/>
            <person name="Zeng Q."/>
            <person name="Berman J."/>
            <person name="Berriman M."/>
            <person name="Heitman J."/>
            <person name="Gow N.A."/>
            <person name="Lorenz M.C."/>
            <person name="Birren B.W."/>
            <person name="Kellis M."/>
            <person name="Cuomo C.A."/>
        </authorList>
    </citation>
    <scope>NUCLEOTIDE SEQUENCE [LARGE SCALE GENOMIC DNA]</scope>
    <source>
        <strain evidence="12">ATCC 11503 / BCRC 21390 / CBS 2605 / JCM 1781 / NBRC 1676 / NRRL YB-4239</strain>
    </source>
</reference>
<dbReference type="InterPro" id="IPR009244">
    <property type="entry name" value="Mediatior_Med7"/>
</dbReference>
<name>A5DXH3_LODEL</name>
<dbReference type="STRING" id="379508.A5DXH3"/>
<keyword evidence="6 8" id="KW-0804">Transcription</keyword>
<dbReference type="VEuPathDB" id="FungiDB:LELG_02060"/>
<comment type="subunit">
    <text evidence="8">Component of the Mediator complex.</text>
</comment>
<dbReference type="InterPro" id="IPR037212">
    <property type="entry name" value="Med7/Med21-like"/>
</dbReference>
<dbReference type="GO" id="GO:0003713">
    <property type="term" value="F:transcription coactivator activity"/>
    <property type="evidence" value="ECO:0007669"/>
    <property type="project" value="EnsemblFungi"/>
</dbReference>
<feature type="coiled-coil region" evidence="9">
    <location>
        <begin position="181"/>
        <end position="208"/>
    </location>
</feature>
<dbReference type="GO" id="GO:0060261">
    <property type="term" value="P:positive regulation of transcription initiation by RNA polymerase II"/>
    <property type="evidence" value="ECO:0007669"/>
    <property type="project" value="EnsemblFungi"/>
</dbReference>
<evidence type="ECO:0000256" key="7">
    <source>
        <dbReference type="ARBA" id="ARBA00023242"/>
    </source>
</evidence>
<organism evidence="11 12">
    <name type="scientific">Lodderomyces elongisporus (strain ATCC 11503 / CBS 2605 / JCM 1781 / NBRC 1676 / NRRL YB-4239)</name>
    <name type="common">Yeast</name>
    <name type="synonym">Saccharomyces elongisporus</name>
    <dbReference type="NCBI Taxonomy" id="379508"/>
    <lineage>
        <taxon>Eukaryota</taxon>
        <taxon>Fungi</taxon>
        <taxon>Dikarya</taxon>
        <taxon>Ascomycota</taxon>
        <taxon>Saccharomycotina</taxon>
        <taxon>Pichiomycetes</taxon>
        <taxon>Debaryomycetaceae</taxon>
        <taxon>Candida/Lodderomyces clade</taxon>
        <taxon>Lodderomyces</taxon>
    </lineage>
</organism>
<evidence type="ECO:0000256" key="5">
    <source>
        <dbReference type="ARBA" id="ARBA00023159"/>
    </source>
</evidence>
<dbReference type="Proteomes" id="UP000001996">
    <property type="component" value="Unassembled WGS sequence"/>
</dbReference>
<evidence type="ECO:0000256" key="1">
    <source>
        <dbReference type="ARBA" id="ARBA00004123"/>
    </source>
</evidence>
<evidence type="ECO:0000256" key="3">
    <source>
        <dbReference type="ARBA" id="ARBA00020631"/>
    </source>
</evidence>
<dbReference type="InterPro" id="IPR044888">
    <property type="entry name" value="Mediatior_Med7_sf"/>
</dbReference>
<dbReference type="AlphaFoldDB" id="A5DXH3"/>
<dbReference type="InParanoid" id="A5DXH3"/>